<dbReference type="Proteomes" id="UP000198211">
    <property type="component" value="Unassembled WGS sequence"/>
</dbReference>
<name>A0A225UR56_9STRA</name>
<organism evidence="1 2">
    <name type="scientific">Phytophthora megakarya</name>
    <dbReference type="NCBI Taxonomy" id="4795"/>
    <lineage>
        <taxon>Eukaryota</taxon>
        <taxon>Sar</taxon>
        <taxon>Stramenopiles</taxon>
        <taxon>Oomycota</taxon>
        <taxon>Peronosporomycetes</taxon>
        <taxon>Peronosporales</taxon>
        <taxon>Peronosporaceae</taxon>
        <taxon>Phytophthora</taxon>
    </lineage>
</organism>
<keyword evidence="2" id="KW-1185">Reference proteome</keyword>
<dbReference type="AlphaFoldDB" id="A0A225UR56"/>
<sequence length="125" mass="14144">MSSLLDYSRHNRSCGHLSIQHGNHRDYVVQNHLVCQDSITNLGALQQRAKAEASARTAQSKCTSPKDTHRPGCGHLPVRHNDHIDYVVEDNLICQQASWLEDDNLELLGDDFWDFYGAIDAFPNK</sequence>
<gene>
    <name evidence="1" type="ORF">PHMEG_00035074</name>
</gene>
<dbReference type="EMBL" id="NBNE01013510">
    <property type="protein sequence ID" value="OWY95036.1"/>
    <property type="molecule type" value="Genomic_DNA"/>
</dbReference>
<dbReference type="STRING" id="4795.A0A225UR56"/>
<protein>
    <submittedName>
        <fullName evidence="1">Uncharacterized protein</fullName>
    </submittedName>
</protein>
<dbReference type="OrthoDB" id="3437960at2759"/>
<comment type="caution">
    <text evidence="1">The sequence shown here is derived from an EMBL/GenBank/DDBJ whole genome shotgun (WGS) entry which is preliminary data.</text>
</comment>
<evidence type="ECO:0000313" key="1">
    <source>
        <dbReference type="EMBL" id="OWY95036.1"/>
    </source>
</evidence>
<proteinExistence type="predicted"/>
<accession>A0A225UR56</accession>
<reference evidence="2" key="1">
    <citation type="submission" date="2017-03" db="EMBL/GenBank/DDBJ databases">
        <title>Phytopthora megakarya and P. palmivora, two closely related causual agents of cacao black pod achieved similar genome size and gene model numbers by different mechanisms.</title>
        <authorList>
            <person name="Ali S."/>
            <person name="Shao J."/>
            <person name="Larry D.J."/>
            <person name="Kronmiller B."/>
            <person name="Shen D."/>
            <person name="Strem M.D."/>
            <person name="Melnick R.L."/>
            <person name="Guiltinan M.J."/>
            <person name="Tyler B.M."/>
            <person name="Meinhardt L.W."/>
            <person name="Bailey B.A."/>
        </authorList>
    </citation>
    <scope>NUCLEOTIDE SEQUENCE [LARGE SCALE GENOMIC DNA]</scope>
    <source>
        <strain evidence="2">zdho120</strain>
    </source>
</reference>
<evidence type="ECO:0000313" key="2">
    <source>
        <dbReference type="Proteomes" id="UP000198211"/>
    </source>
</evidence>